<name>A0A1H8ITB1_9EURY</name>
<accession>A0A1H8ITB1</accession>
<proteinExistence type="inferred from homology"/>
<evidence type="ECO:0000313" key="10">
    <source>
        <dbReference type="Proteomes" id="UP000198775"/>
    </source>
</evidence>
<evidence type="ECO:0000256" key="5">
    <source>
        <dbReference type="ARBA" id="ARBA00023004"/>
    </source>
</evidence>
<keyword evidence="4" id="KW-0067">ATP-binding</keyword>
<comment type="similarity">
    <text evidence="1">Belongs to the hemerythrin family.</text>
</comment>
<dbReference type="Pfam" id="PF00501">
    <property type="entry name" value="AMP-binding"/>
    <property type="match status" value="1"/>
</dbReference>
<dbReference type="Pfam" id="PF01814">
    <property type="entry name" value="Hemerythrin"/>
    <property type="match status" value="1"/>
</dbReference>
<protein>
    <submittedName>
        <fullName evidence="9">Hemerythrin-like metal-binding domain protein</fullName>
    </submittedName>
</protein>
<feature type="domain" description="Hemerythrin-like" evidence="8">
    <location>
        <begin position="19"/>
        <end position="134"/>
    </location>
</feature>
<organism evidence="9 10">
    <name type="scientific">Halorientalis persicus</name>
    <dbReference type="NCBI Taxonomy" id="1367881"/>
    <lineage>
        <taxon>Archaea</taxon>
        <taxon>Methanobacteriati</taxon>
        <taxon>Methanobacteriota</taxon>
        <taxon>Stenosarchaea group</taxon>
        <taxon>Halobacteria</taxon>
        <taxon>Halobacteriales</taxon>
        <taxon>Haloarculaceae</taxon>
        <taxon>Halorientalis</taxon>
    </lineage>
</organism>
<dbReference type="InterPro" id="IPR012827">
    <property type="entry name" value="Hemerythrin_metal-bd"/>
</dbReference>
<dbReference type="GO" id="GO:0005524">
    <property type="term" value="F:ATP binding"/>
    <property type="evidence" value="ECO:0007669"/>
    <property type="project" value="UniProtKB-KW"/>
</dbReference>
<dbReference type="Proteomes" id="UP000198775">
    <property type="component" value="Unassembled WGS sequence"/>
</dbReference>
<dbReference type="OrthoDB" id="15541at2157"/>
<gene>
    <name evidence="9" type="ORF">SAMN05216388_1004270</name>
</gene>
<dbReference type="RefSeq" id="WP_092658719.1">
    <property type="nucleotide sequence ID" value="NZ_FOCX01000004.1"/>
</dbReference>
<dbReference type="Gene3D" id="3.40.50.12780">
    <property type="entry name" value="N-terminal domain of ligase-like"/>
    <property type="match status" value="1"/>
</dbReference>
<evidence type="ECO:0000256" key="2">
    <source>
        <dbReference type="ARBA" id="ARBA00022723"/>
    </source>
</evidence>
<dbReference type="GO" id="GO:0004467">
    <property type="term" value="F:long-chain fatty acid-CoA ligase activity"/>
    <property type="evidence" value="ECO:0007669"/>
    <property type="project" value="TreeGrafter"/>
</dbReference>
<evidence type="ECO:0000259" key="7">
    <source>
        <dbReference type="Pfam" id="PF00501"/>
    </source>
</evidence>
<dbReference type="InterPro" id="IPR012312">
    <property type="entry name" value="Hemerythrin-like"/>
</dbReference>
<evidence type="ECO:0000259" key="8">
    <source>
        <dbReference type="Pfam" id="PF01814"/>
    </source>
</evidence>
<dbReference type="Gene3D" id="1.20.120.50">
    <property type="entry name" value="Hemerythrin-like"/>
    <property type="match status" value="1"/>
</dbReference>
<keyword evidence="5" id="KW-0408">Iron</keyword>
<feature type="compositionally biased region" description="Acidic residues" evidence="6">
    <location>
        <begin position="167"/>
        <end position="185"/>
    </location>
</feature>
<evidence type="ECO:0000256" key="6">
    <source>
        <dbReference type="SAM" id="MobiDB-lite"/>
    </source>
</evidence>
<dbReference type="InterPro" id="IPR000873">
    <property type="entry name" value="AMP-dep_synth/lig_dom"/>
</dbReference>
<dbReference type="SUPFAM" id="SSF47188">
    <property type="entry name" value="Hemerythrin-like"/>
    <property type="match status" value="1"/>
</dbReference>
<sequence>MTSRSGETFAEWDDDRYSTGIERFDEQHRRLFGLLNDLHTAMDEGHSEERVGDILRELERYTEYHFGDEEEFMQDCGYAMDCADCFFDHREMHEQFEEKVRELRERHENGEYVTMDVLVFARDWLDSHIAAADEDQRYSDYYESEVDADYEYSPGTLKRDRATDDAGSTDDTPETAGDAEEADVVEDQSVTLGSEVEDGGSLAVPAESMATWFTDIAEAHGDRTAALVPTGDGYAERTFDDLYDRARAVAGGLLTTDLTPGDRVAVPLPSGYEWSVVDLACHLAGLVSVPLYPSAADDRMCERAERAGVDGLVADVDTPVAVQEAADTVVHVDDLPTADPRALPGLEADPDDPATVVFDVGTPTDRGCVLTGRNLRAAVAALDAELPLDPGATGTCFLPLAHAYQRVLTYHLWSSGGAVAYAPFEDAIDRLGEIDPDVLVGVPKLYQQLYGTLQDRIGDMGWMKRKLAGRATAYGRGILAGEGTPLKYRAAKRLVFRPLREAFGLGDLEYALSGLERLDDHLIEFFRGVGVSLTELYGPVETAGVGTLNRAASFRPGTDGTPMAGTELALAEDGTVLLGGPTVMDGCLDEQNTAHALRDGWYYTGTEGRLEDGRLSLE</sequence>
<feature type="region of interest" description="Disordered" evidence="6">
    <location>
        <begin position="152"/>
        <end position="185"/>
    </location>
</feature>
<dbReference type="PANTHER" id="PTHR43272:SF33">
    <property type="entry name" value="AMP-BINDING DOMAIN-CONTAINING PROTEIN-RELATED"/>
    <property type="match status" value="1"/>
</dbReference>
<keyword evidence="3" id="KW-0547">Nucleotide-binding</keyword>
<dbReference type="GO" id="GO:0046872">
    <property type="term" value="F:metal ion binding"/>
    <property type="evidence" value="ECO:0007669"/>
    <property type="project" value="UniProtKB-KW"/>
</dbReference>
<dbReference type="GO" id="GO:0016020">
    <property type="term" value="C:membrane"/>
    <property type="evidence" value="ECO:0007669"/>
    <property type="project" value="TreeGrafter"/>
</dbReference>
<evidence type="ECO:0000256" key="4">
    <source>
        <dbReference type="ARBA" id="ARBA00022840"/>
    </source>
</evidence>
<dbReference type="CDD" id="cd12107">
    <property type="entry name" value="Hemerythrin"/>
    <property type="match status" value="1"/>
</dbReference>
<feature type="domain" description="AMP-dependent synthetase/ligase" evidence="7">
    <location>
        <begin position="215"/>
        <end position="584"/>
    </location>
</feature>
<evidence type="ECO:0000256" key="3">
    <source>
        <dbReference type="ARBA" id="ARBA00022741"/>
    </source>
</evidence>
<dbReference type="SUPFAM" id="SSF56801">
    <property type="entry name" value="Acetyl-CoA synthetase-like"/>
    <property type="match status" value="1"/>
</dbReference>
<dbReference type="AlphaFoldDB" id="A0A1H8ITB1"/>
<dbReference type="PANTHER" id="PTHR43272">
    <property type="entry name" value="LONG-CHAIN-FATTY-ACID--COA LIGASE"/>
    <property type="match status" value="1"/>
</dbReference>
<keyword evidence="10" id="KW-1185">Reference proteome</keyword>
<dbReference type="NCBIfam" id="NF033749">
    <property type="entry name" value="bact_hemeryth"/>
    <property type="match status" value="1"/>
</dbReference>
<keyword evidence="2" id="KW-0479">Metal-binding</keyword>
<dbReference type="InterPro" id="IPR035938">
    <property type="entry name" value="Hemerythrin-like_sf"/>
</dbReference>
<evidence type="ECO:0000313" key="9">
    <source>
        <dbReference type="EMBL" id="SEN71804.1"/>
    </source>
</evidence>
<dbReference type="InterPro" id="IPR042099">
    <property type="entry name" value="ANL_N_sf"/>
</dbReference>
<reference evidence="10" key="1">
    <citation type="submission" date="2016-10" db="EMBL/GenBank/DDBJ databases">
        <authorList>
            <person name="Varghese N."/>
            <person name="Submissions S."/>
        </authorList>
    </citation>
    <scope>NUCLEOTIDE SEQUENCE [LARGE SCALE GENOMIC DNA]</scope>
    <source>
        <strain evidence="10">IBRC-M 10043</strain>
    </source>
</reference>
<dbReference type="EMBL" id="FOCX01000004">
    <property type="protein sequence ID" value="SEN71804.1"/>
    <property type="molecule type" value="Genomic_DNA"/>
</dbReference>
<evidence type="ECO:0000256" key="1">
    <source>
        <dbReference type="ARBA" id="ARBA00010587"/>
    </source>
</evidence>
<dbReference type="NCBIfam" id="TIGR02481">
    <property type="entry name" value="hemeryth_dom"/>
    <property type="match status" value="1"/>
</dbReference>